<comment type="caution">
    <text evidence="1">The sequence shown here is derived from an EMBL/GenBank/DDBJ whole genome shotgun (WGS) entry which is preliminary data.</text>
</comment>
<dbReference type="Proteomes" id="UP000827872">
    <property type="component" value="Linkage Group LG04"/>
</dbReference>
<organism evidence="1 2">
    <name type="scientific">Sphaerodactylus townsendi</name>
    <dbReference type="NCBI Taxonomy" id="933632"/>
    <lineage>
        <taxon>Eukaryota</taxon>
        <taxon>Metazoa</taxon>
        <taxon>Chordata</taxon>
        <taxon>Craniata</taxon>
        <taxon>Vertebrata</taxon>
        <taxon>Euteleostomi</taxon>
        <taxon>Lepidosauria</taxon>
        <taxon>Squamata</taxon>
        <taxon>Bifurcata</taxon>
        <taxon>Gekkota</taxon>
        <taxon>Sphaerodactylidae</taxon>
        <taxon>Sphaerodactylus</taxon>
    </lineage>
</organism>
<proteinExistence type="predicted"/>
<dbReference type="EMBL" id="CM037617">
    <property type="protein sequence ID" value="KAH8005335.1"/>
    <property type="molecule type" value="Genomic_DNA"/>
</dbReference>
<protein>
    <submittedName>
        <fullName evidence="1">Uncharacterized protein</fullName>
    </submittedName>
</protein>
<name>A0ACB8FK78_9SAUR</name>
<evidence type="ECO:0000313" key="2">
    <source>
        <dbReference type="Proteomes" id="UP000827872"/>
    </source>
</evidence>
<reference evidence="1" key="1">
    <citation type="submission" date="2021-08" db="EMBL/GenBank/DDBJ databases">
        <title>The first chromosome-level gecko genome reveals the dynamic sex chromosomes of Neotropical dwarf geckos (Sphaerodactylidae: Sphaerodactylus).</title>
        <authorList>
            <person name="Pinto B.J."/>
            <person name="Keating S.E."/>
            <person name="Gamble T."/>
        </authorList>
    </citation>
    <scope>NUCLEOTIDE SEQUENCE</scope>
    <source>
        <strain evidence="1">TG3544</strain>
    </source>
</reference>
<keyword evidence="2" id="KW-1185">Reference proteome</keyword>
<accession>A0ACB8FK78</accession>
<evidence type="ECO:0000313" key="1">
    <source>
        <dbReference type="EMBL" id="KAH8005335.1"/>
    </source>
</evidence>
<gene>
    <name evidence="1" type="ORF">K3G42_026232</name>
</gene>
<sequence>MAEIVKANDMSHEKDMFDLRVEEMKLRAELPNPPHCCGNFPQQDEKKWKQFPGLPIPWQMKLEGNLFPNADGKPPQNGNTLAEDAVGSDNANPARNPGLSSAKQTQSCRWTSVHADWCQEDQRQDEFLKELKESQLELCFDPKAIKMVPVQLRPGSPEVEARVSCQRPLRTSLQQCS</sequence>